<dbReference type="EMBL" id="CAXLJL010000356">
    <property type="protein sequence ID" value="CAL5136832.1"/>
    <property type="molecule type" value="Genomic_DNA"/>
</dbReference>
<reference evidence="3" key="1">
    <citation type="submission" date="2024-06" db="EMBL/GenBank/DDBJ databases">
        <authorList>
            <person name="Liu X."/>
            <person name="Lenzi L."/>
            <person name="Haldenby T S."/>
            <person name="Uol C."/>
        </authorList>
    </citation>
    <scope>NUCLEOTIDE SEQUENCE</scope>
</reference>
<evidence type="ECO:0000256" key="1">
    <source>
        <dbReference type="SAM" id="MobiDB-lite"/>
    </source>
</evidence>
<keyword evidence="2" id="KW-0472">Membrane</keyword>
<organism evidence="3 4">
    <name type="scientific">Calicophoron daubneyi</name>
    <name type="common">Rumen fluke</name>
    <name type="synonym">Paramphistomum daubneyi</name>
    <dbReference type="NCBI Taxonomy" id="300641"/>
    <lineage>
        <taxon>Eukaryota</taxon>
        <taxon>Metazoa</taxon>
        <taxon>Spiralia</taxon>
        <taxon>Lophotrochozoa</taxon>
        <taxon>Platyhelminthes</taxon>
        <taxon>Trematoda</taxon>
        <taxon>Digenea</taxon>
        <taxon>Plagiorchiida</taxon>
        <taxon>Pronocephalata</taxon>
        <taxon>Paramphistomoidea</taxon>
        <taxon>Paramphistomidae</taxon>
        <taxon>Calicophoron</taxon>
    </lineage>
</organism>
<evidence type="ECO:0000313" key="3">
    <source>
        <dbReference type="EMBL" id="CAL5136832.1"/>
    </source>
</evidence>
<feature type="region of interest" description="Disordered" evidence="1">
    <location>
        <begin position="1"/>
        <end position="26"/>
    </location>
</feature>
<comment type="caution">
    <text evidence="3">The sequence shown here is derived from an EMBL/GenBank/DDBJ whole genome shotgun (WGS) entry which is preliminary data.</text>
</comment>
<accession>A0AAV2TKD8</accession>
<dbReference type="AlphaFoldDB" id="A0AAV2TKD8"/>
<sequence length="126" mass="15053">MRYVSNFSNEAKSNKDTNGPTKGKVMTPNQITQTQRAYGIYCSHLRSFENQKRKMFRFVLIAVALALISVVCTANVTPGELEYETAPQYEALRNEKRWTDFRRKRWTDFKRSYDPYQRTYKRWTDF</sequence>
<evidence type="ECO:0000313" key="4">
    <source>
        <dbReference type="Proteomes" id="UP001497525"/>
    </source>
</evidence>
<dbReference type="Proteomes" id="UP001497525">
    <property type="component" value="Unassembled WGS sequence"/>
</dbReference>
<feature type="compositionally biased region" description="Polar residues" evidence="1">
    <location>
        <begin position="1"/>
        <end position="20"/>
    </location>
</feature>
<protein>
    <submittedName>
        <fullName evidence="3">Uncharacterized protein</fullName>
    </submittedName>
</protein>
<feature type="transmembrane region" description="Helical" evidence="2">
    <location>
        <begin position="55"/>
        <end position="76"/>
    </location>
</feature>
<evidence type="ECO:0000256" key="2">
    <source>
        <dbReference type="SAM" id="Phobius"/>
    </source>
</evidence>
<keyword evidence="2" id="KW-1133">Transmembrane helix</keyword>
<keyword evidence="2" id="KW-0812">Transmembrane</keyword>
<proteinExistence type="predicted"/>
<gene>
    <name evidence="3" type="ORF">CDAUBV1_LOCUS11133</name>
</gene>
<name>A0AAV2TKD8_CALDB</name>